<name>A0A1T4XPP3_9BACT</name>
<reference evidence="3 4" key="1">
    <citation type="submission" date="2017-02" db="EMBL/GenBank/DDBJ databases">
        <authorList>
            <person name="Peterson S.W."/>
        </authorList>
    </citation>
    <scope>NUCLEOTIDE SEQUENCE [LARGE SCALE GENOMIC DNA]</scope>
    <source>
        <strain evidence="3 4">DSM 16080</strain>
    </source>
</reference>
<dbReference type="GO" id="GO:0005829">
    <property type="term" value="C:cytosol"/>
    <property type="evidence" value="ECO:0007669"/>
    <property type="project" value="TreeGrafter"/>
</dbReference>
<dbReference type="PANTHER" id="PTHR30160">
    <property type="entry name" value="TETRAACYLDISACCHARIDE 4'-KINASE-RELATED"/>
    <property type="match status" value="1"/>
</dbReference>
<accession>A0A1T4XPP3</accession>
<protein>
    <submittedName>
        <fullName evidence="3">Heptosyltransferase-2</fullName>
    </submittedName>
</protein>
<dbReference type="InterPro" id="IPR002201">
    <property type="entry name" value="Glyco_trans_9"/>
</dbReference>
<proteinExistence type="predicted"/>
<organism evidence="3 4">
    <name type="scientific">Paucidesulfovibrio gracilis DSM 16080</name>
    <dbReference type="NCBI Taxonomy" id="1121449"/>
    <lineage>
        <taxon>Bacteria</taxon>
        <taxon>Pseudomonadati</taxon>
        <taxon>Thermodesulfobacteriota</taxon>
        <taxon>Desulfovibrionia</taxon>
        <taxon>Desulfovibrionales</taxon>
        <taxon>Desulfovibrionaceae</taxon>
        <taxon>Paucidesulfovibrio</taxon>
    </lineage>
</organism>
<dbReference type="STRING" id="1121449.SAMN02745704_02343"/>
<keyword evidence="2 3" id="KW-0808">Transferase</keyword>
<sequence>MQDFHKILICQQHQIGDVLLATPCVRLLHERFPQAELHFLTEQKCRPMLENNPLLTKIWTIDKKAGLSGTMGLYSGLLRERFDLAIDLQQFVRLRLATLCSRAPVRLSYKPRWYNKLFYNRFGAVGKGYAAKAKAGVLEPLGVAWSGQPPELHLTEEELAWGKQYLAKQGVDSSTMLMTLDMTHRRITRKWPAEYYARLLSMLAARHPRLRLFLLYGPGEEQEVRNIWQQAGNPDGCILPEKQTTLREVAAIIRHAHAHFGNCSSPRHLAVAVGTPSMAVLGSNKPGSWTFPSPQHGYIRNERPGEYTCLGCNKSTCRLGTLECLYALTPELVYERIRVFFHLDDPDRAIRERGDHACSRPAK</sequence>
<evidence type="ECO:0000313" key="4">
    <source>
        <dbReference type="Proteomes" id="UP000190027"/>
    </source>
</evidence>
<dbReference type="Gene3D" id="3.40.50.2000">
    <property type="entry name" value="Glycogen Phosphorylase B"/>
    <property type="match status" value="2"/>
</dbReference>
<gene>
    <name evidence="3" type="ORF">SAMN02745704_02343</name>
</gene>
<dbReference type="GO" id="GO:0009244">
    <property type="term" value="P:lipopolysaccharide core region biosynthetic process"/>
    <property type="evidence" value="ECO:0007669"/>
    <property type="project" value="TreeGrafter"/>
</dbReference>
<dbReference type="Pfam" id="PF01075">
    <property type="entry name" value="Glyco_transf_9"/>
    <property type="match status" value="1"/>
</dbReference>
<dbReference type="AlphaFoldDB" id="A0A1T4XPP3"/>
<evidence type="ECO:0000256" key="2">
    <source>
        <dbReference type="ARBA" id="ARBA00022679"/>
    </source>
</evidence>
<evidence type="ECO:0000256" key="1">
    <source>
        <dbReference type="ARBA" id="ARBA00022676"/>
    </source>
</evidence>
<keyword evidence="4" id="KW-1185">Reference proteome</keyword>
<dbReference type="RefSeq" id="WP_078717890.1">
    <property type="nucleotide sequence ID" value="NZ_FUYC01000014.1"/>
</dbReference>
<dbReference type="EMBL" id="FUYC01000014">
    <property type="protein sequence ID" value="SKA91487.1"/>
    <property type="molecule type" value="Genomic_DNA"/>
</dbReference>
<evidence type="ECO:0000313" key="3">
    <source>
        <dbReference type="EMBL" id="SKA91487.1"/>
    </source>
</evidence>
<dbReference type="SUPFAM" id="SSF53756">
    <property type="entry name" value="UDP-Glycosyltransferase/glycogen phosphorylase"/>
    <property type="match status" value="1"/>
</dbReference>
<dbReference type="OrthoDB" id="9760688at2"/>
<dbReference type="GO" id="GO:0008713">
    <property type="term" value="F:ADP-heptose-lipopolysaccharide heptosyltransferase activity"/>
    <property type="evidence" value="ECO:0007669"/>
    <property type="project" value="TreeGrafter"/>
</dbReference>
<dbReference type="CDD" id="cd03789">
    <property type="entry name" value="GT9_LPS_heptosyltransferase"/>
    <property type="match status" value="1"/>
</dbReference>
<dbReference type="InterPro" id="IPR051199">
    <property type="entry name" value="LPS_LOS_Heptosyltrfase"/>
</dbReference>
<dbReference type="Proteomes" id="UP000190027">
    <property type="component" value="Unassembled WGS sequence"/>
</dbReference>
<keyword evidence="1" id="KW-0328">Glycosyltransferase</keyword>